<dbReference type="SUPFAM" id="SSF51215">
    <property type="entry name" value="Regulatory protein AraC"/>
    <property type="match status" value="1"/>
</dbReference>
<proteinExistence type="predicted"/>
<evidence type="ECO:0000259" key="4">
    <source>
        <dbReference type="PROSITE" id="PS01124"/>
    </source>
</evidence>
<dbReference type="SUPFAM" id="SSF46689">
    <property type="entry name" value="Homeodomain-like"/>
    <property type="match status" value="1"/>
</dbReference>
<dbReference type="InterPro" id="IPR018062">
    <property type="entry name" value="HTH_AraC-typ_CS"/>
</dbReference>
<evidence type="ECO:0000256" key="1">
    <source>
        <dbReference type="ARBA" id="ARBA00023015"/>
    </source>
</evidence>
<keyword evidence="6" id="KW-1185">Reference proteome</keyword>
<dbReference type="InterPro" id="IPR020449">
    <property type="entry name" value="Tscrpt_reg_AraC-type_HTH"/>
</dbReference>
<keyword evidence="2" id="KW-0238">DNA-binding</keyword>
<reference evidence="5 6" key="1">
    <citation type="submission" date="2023-07" db="EMBL/GenBank/DDBJ databases">
        <title>Sorghum-associated microbial communities from plants grown in Nebraska, USA.</title>
        <authorList>
            <person name="Schachtman D."/>
        </authorList>
    </citation>
    <scope>NUCLEOTIDE SEQUENCE [LARGE SCALE GENOMIC DNA]</scope>
    <source>
        <strain evidence="5 6">CC258</strain>
    </source>
</reference>
<gene>
    <name evidence="5" type="ORF">J2736_001931</name>
</gene>
<protein>
    <submittedName>
        <fullName evidence="5">AraC-like DNA-binding protein/mannose-6-phosphate isomerase-like protein (Cupin superfamily)</fullName>
    </submittedName>
</protein>
<dbReference type="SMART" id="SM00342">
    <property type="entry name" value="HTH_ARAC"/>
    <property type="match status" value="1"/>
</dbReference>
<evidence type="ECO:0000313" key="5">
    <source>
        <dbReference type="EMBL" id="MDR6550744.1"/>
    </source>
</evidence>
<dbReference type="PANTHER" id="PTHR43280:SF2">
    <property type="entry name" value="HTH-TYPE TRANSCRIPTIONAL REGULATOR EXSA"/>
    <property type="match status" value="1"/>
</dbReference>
<dbReference type="InterPro" id="IPR014710">
    <property type="entry name" value="RmlC-like_jellyroll"/>
</dbReference>
<keyword evidence="3" id="KW-0804">Transcription</keyword>
<dbReference type="EMBL" id="JAVDSB010000002">
    <property type="protein sequence ID" value="MDR6550744.1"/>
    <property type="molecule type" value="Genomic_DNA"/>
</dbReference>
<accession>A0ABU1NTS9</accession>
<dbReference type="Gene3D" id="2.60.120.10">
    <property type="entry name" value="Jelly Rolls"/>
    <property type="match status" value="1"/>
</dbReference>
<evidence type="ECO:0000256" key="3">
    <source>
        <dbReference type="ARBA" id="ARBA00023163"/>
    </source>
</evidence>
<dbReference type="Pfam" id="PF02311">
    <property type="entry name" value="AraC_binding"/>
    <property type="match status" value="1"/>
</dbReference>
<dbReference type="RefSeq" id="WP_310225809.1">
    <property type="nucleotide sequence ID" value="NZ_JAVDSB010000002.1"/>
</dbReference>
<dbReference type="InterPro" id="IPR037923">
    <property type="entry name" value="HTH-like"/>
</dbReference>
<evidence type="ECO:0000256" key="2">
    <source>
        <dbReference type="ARBA" id="ARBA00023125"/>
    </source>
</evidence>
<name>A0ABU1NTS9_9BACL</name>
<comment type="caution">
    <text evidence="5">The sequence shown here is derived from an EMBL/GenBank/DDBJ whole genome shotgun (WGS) entry which is preliminary data.</text>
</comment>
<dbReference type="InterPro" id="IPR009057">
    <property type="entry name" value="Homeodomain-like_sf"/>
</dbReference>
<sequence>MSTAHESPQVAMRYTDLDIKIPLGPMLINLIYINYEAPIASWGYPNHCHSSYELHYITRGKGTLEVAEKTFLIKPGTFYLTGPGVYHRQLADSEDPMDEFCINFEVRLRKRKPQKNDTYLTQETKDIWNTLLNTSFWFGQDELGTVNLFGSIMDEFEQQWLGQYTVIQSLATQIIVNAVRSFAGERRSTYHIPKKLLNDSRRFLADDYFRLPHKDMSSKELAAQIGISQRQLERLMQSYYGVTFREKLQFSRMEKAKELLRNMELPINAVADQIGYMSPSYFTKHFRSYTGLTPMQFRQQYM</sequence>
<feature type="domain" description="HTH araC/xylS-type" evidence="4">
    <location>
        <begin position="198"/>
        <end position="300"/>
    </location>
</feature>
<dbReference type="Gene3D" id="1.10.10.60">
    <property type="entry name" value="Homeodomain-like"/>
    <property type="match status" value="2"/>
</dbReference>
<dbReference type="InterPro" id="IPR018060">
    <property type="entry name" value="HTH_AraC"/>
</dbReference>
<dbReference type="Proteomes" id="UP001267290">
    <property type="component" value="Unassembled WGS sequence"/>
</dbReference>
<dbReference type="InterPro" id="IPR003313">
    <property type="entry name" value="AraC-bd"/>
</dbReference>
<evidence type="ECO:0000313" key="6">
    <source>
        <dbReference type="Proteomes" id="UP001267290"/>
    </source>
</evidence>
<dbReference type="PANTHER" id="PTHR43280">
    <property type="entry name" value="ARAC-FAMILY TRANSCRIPTIONAL REGULATOR"/>
    <property type="match status" value="1"/>
</dbReference>
<organism evidence="5 6">
    <name type="scientific">Paenibacillus qinlingensis</name>
    <dbReference type="NCBI Taxonomy" id="1837343"/>
    <lineage>
        <taxon>Bacteria</taxon>
        <taxon>Bacillati</taxon>
        <taxon>Bacillota</taxon>
        <taxon>Bacilli</taxon>
        <taxon>Bacillales</taxon>
        <taxon>Paenibacillaceae</taxon>
        <taxon>Paenibacillus</taxon>
    </lineage>
</organism>
<dbReference type="PROSITE" id="PS01124">
    <property type="entry name" value="HTH_ARAC_FAMILY_2"/>
    <property type="match status" value="1"/>
</dbReference>
<keyword evidence="1" id="KW-0805">Transcription regulation</keyword>
<dbReference type="PROSITE" id="PS00041">
    <property type="entry name" value="HTH_ARAC_FAMILY_1"/>
    <property type="match status" value="1"/>
</dbReference>
<dbReference type="Pfam" id="PF12833">
    <property type="entry name" value="HTH_18"/>
    <property type="match status" value="1"/>
</dbReference>
<dbReference type="PRINTS" id="PR00032">
    <property type="entry name" value="HTHARAC"/>
</dbReference>